<protein>
    <submittedName>
        <fullName evidence="2">DUF922 domain-containing Zn-dependent protease</fullName>
    </submittedName>
</protein>
<feature type="signal peptide" evidence="1">
    <location>
        <begin position="1"/>
        <end position="23"/>
    </location>
</feature>
<feature type="chain" id="PRO_5046583861" evidence="1">
    <location>
        <begin position="24"/>
        <end position="199"/>
    </location>
</feature>
<organism evidence="2 3">
    <name type="scientific">Motilimonas cestriensis</name>
    <dbReference type="NCBI Taxonomy" id="2742685"/>
    <lineage>
        <taxon>Bacteria</taxon>
        <taxon>Pseudomonadati</taxon>
        <taxon>Pseudomonadota</taxon>
        <taxon>Gammaproteobacteria</taxon>
        <taxon>Alteromonadales</taxon>
        <taxon>Alteromonadales genera incertae sedis</taxon>
        <taxon>Motilimonas</taxon>
    </lineage>
</organism>
<dbReference type="Proteomes" id="UP001201273">
    <property type="component" value="Unassembled WGS sequence"/>
</dbReference>
<reference evidence="2 3" key="1">
    <citation type="journal article" date="2022" name="Environ. Microbiol. Rep.">
        <title>Eco-phylogenetic analyses reveal divergent evolution of vitamin B12 metabolism in the marine bacterial family 'Psychromonadaceae'.</title>
        <authorList>
            <person name="Jin X."/>
            <person name="Yang Y."/>
            <person name="Cao H."/>
            <person name="Gao B."/>
            <person name="Zhao Z."/>
        </authorList>
    </citation>
    <scope>NUCLEOTIDE SEQUENCE [LARGE SCALE GENOMIC DNA]</scope>
    <source>
        <strain evidence="2 3">MKS20</strain>
    </source>
</reference>
<evidence type="ECO:0000313" key="2">
    <source>
        <dbReference type="EMBL" id="MCE2593458.1"/>
    </source>
</evidence>
<accession>A0ABS8W4L1</accession>
<dbReference type="RefSeq" id="WP_233051063.1">
    <property type="nucleotide sequence ID" value="NZ_JAIMJA010000001.1"/>
</dbReference>
<sequence length="199" mass="22123">MKYLSLLSLFCCAISLGLNSAHAATQWQASGKLDRLTPNVNVNFKFYDLEAKNMYELFQKIRIVGPAGQTGNKAAGKASYSMNWQLSFEKNGAQCRVGDAAVDIEIDIVVPRWLNVDSQSEQSQAHWQTYLGALLDHESGHKDIVLKAADKLIDNIKSSPVNKGCGQLQRQIDKTGHQFLAQAQAESANYDKRMKLSFK</sequence>
<dbReference type="EMBL" id="JAIMJA010000001">
    <property type="protein sequence ID" value="MCE2593458.1"/>
    <property type="molecule type" value="Genomic_DNA"/>
</dbReference>
<evidence type="ECO:0000313" key="3">
    <source>
        <dbReference type="Proteomes" id="UP001201273"/>
    </source>
</evidence>
<dbReference type="Pfam" id="PF06037">
    <property type="entry name" value="DUF922"/>
    <property type="match status" value="1"/>
</dbReference>
<comment type="caution">
    <text evidence="2">The sequence shown here is derived from an EMBL/GenBank/DDBJ whole genome shotgun (WGS) entry which is preliminary data.</text>
</comment>
<proteinExistence type="predicted"/>
<name>A0ABS8W4L1_9GAMM</name>
<keyword evidence="2" id="KW-0378">Hydrolase</keyword>
<dbReference type="GO" id="GO:0006508">
    <property type="term" value="P:proteolysis"/>
    <property type="evidence" value="ECO:0007669"/>
    <property type="project" value="UniProtKB-KW"/>
</dbReference>
<dbReference type="GO" id="GO:0008233">
    <property type="term" value="F:peptidase activity"/>
    <property type="evidence" value="ECO:0007669"/>
    <property type="project" value="UniProtKB-KW"/>
</dbReference>
<keyword evidence="2" id="KW-0645">Protease</keyword>
<dbReference type="InterPro" id="IPR010321">
    <property type="entry name" value="DUF922"/>
</dbReference>
<keyword evidence="3" id="KW-1185">Reference proteome</keyword>
<evidence type="ECO:0000256" key="1">
    <source>
        <dbReference type="SAM" id="SignalP"/>
    </source>
</evidence>
<keyword evidence="1" id="KW-0732">Signal</keyword>
<gene>
    <name evidence="2" type="ORF">K6Y31_01335</name>
</gene>